<dbReference type="SUPFAM" id="SSF159894">
    <property type="entry name" value="YgaC/TfoX-N like"/>
    <property type="match status" value="1"/>
</dbReference>
<sequence>MSVSNADIAYARDLFAPLGTITHRKMMGGATFYANGTIFAILDSDSTLFLKAVDTFADRLGAAGARKFSMTSKDGKIATMGYWTMPDDALDDPNLACDWARQAIEAQQKG</sequence>
<dbReference type="Proteomes" id="UP001064087">
    <property type="component" value="Chromosome"/>
</dbReference>
<feature type="domain" description="TfoX N-terminal" evidence="1">
    <location>
        <begin position="13"/>
        <end position="106"/>
    </location>
</feature>
<proteinExistence type="predicted"/>
<dbReference type="RefSeq" id="WP_263048134.1">
    <property type="nucleotide sequence ID" value="NZ_CP106738.1"/>
</dbReference>
<dbReference type="Gene3D" id="3.30.1460.30">
    <property type="entry name" value="YgaC/TfoX-N like chaperone"/>
    <property type="match status" value="1"/>
</dbReference>
<name>A0ABY6DBR9_9RHOB</name>
<dbReference type="EMBL" id="CP106738">
    <property type="protein sequence ID" value="UXX83572.1"/>
    <property type="molecule type" value="Genomic_DNA"/>
</dbReference>
<evidence type="ECO:0000313" key="2">
    <source>
        <dbReference type="EMBL" id="UXX83572.1"/>
    </source>
</evidence>
<reference evidence="2" key="1">
    <citation type="submission" date="2022-10" db="EMBL/GenBank/DDBJ databases">
        <title>Roseovarius pelagicus sp. nov., isolated from Arctic seawater.</title>
        <authorList>
            <person name="Hong Y.W."/>
            <person name="Hwang C.Y."/>
        </authorList>
    </citation>
    <scope>NUCLEOTIDE SEQUENCE</scope>
    <source>
        <strain evidence="2">HL-MP18</strain>
    </source>
</reference>
<evidence type="ECO:0000259" key="1">
    <source>
        <dbReference type="Pfam" id="PF04993"/>
    </source>
</evidence>
<dbReference type="Pfam" id="PF04993">
    <property type="entry name" value="TfoX_N"/>
    <property type="match status" value="1"/>
</dbReference>
<dbReference type="InterPro" id="IPR007076">
    <property type="entry name" value="TfoX_N"/>
</dbReference>
<gene>
    <name evidence="2" type="ORF">N7U68_02510</name>
</gene>
<keyword evidence="3" id="KW-1185">Reference proteome</keyword>
<protein>
    <submittedName>
        <fullName evidence="2">TfoX/Sxy family protein</fullName>
    </submittedName>
</protein>
<evidence type="ECO:0000313" key="3">
    <source>
        <dbReference type="Proteomes" id="UP001064087"/>
    </source>
</evidence>
<organism evidence="2 3">
    <name type="scientific">Roseovarius pelagicus</name>
    <dbReference type="NCBI Taxonomy" id="2980108"/>
    <lineage>
        <taxon>Bacteria</taxon>
        <taxon>Pseudomonadati</taxon>
        <taxon>Pseudomonadota</taxon>
        <taxon>Alphaproteobacteria</taxon>
        <taxon>Rhodobacterales</taxon>
        <taxon>Roseobacteraceae</taxon>
        <taxon>Roseovarius</taxon>
    </lineage>
</organism>
<accession>A0ABY6DBR9</accession>